<dbReference type="InterPro" id="IPR053145">
    <property type="entry name" value="AB_hydrolase_Est10"/>
</dbReference>
<dbReference type="PANTHER" id="PTHR43265:SF1">
    <property type="entry name" value="ESTERASE ESTD"/>
    <property type="match status" value="1"/>
</dbReference>
<dbReference type="InterPro" id="IPR029058">
    <property type="entry name" value="AB_hydrolase_fold"/>
</dbReference>
<protein>
    <submittedName>
        <fullName evidence="2">Hydrolase, alpha/beta fold family</fullName>
    </submittedName>
</protein>
<comment type="caution">
    <text evidence="2">The sequence shown here is derived from an EMBL/GenBank/DDBJ whole genome shotgun (WGS) entry which is preliminary data.</text>
</comment>
<dbReference type="GO" id="GO:0052689">
    <property type="term" value="F:carboxylic ester hydrolase activity"/>
    <property type="evidence" value="ECO:0007669"/>
    <property type="project" value="TreeGrafter"/>
</dbReference>
<accession>A0A8E0NDW1</accession>
<sequence>MLSAIALAALIQSAPASEDIVIPSEPAPLHGTLLTPVDARAAAVLIPGSGPTDRDGNQMPAIQAATLRLMAEALADDGIATVRIDKRGVGASAMAALSEDALRFDHMAEDARAWAAELAQRTGRDCVWLMGHSEGGLVAQVAAADNPQVCGVVLLASAGRPAADILREQLAALPQPLNDQAMDGLSEMEAGRTVETIPGLEALFRPSVQPYLISWFRHDPRALAAAWDRPMLIVHATRDIQVNAADADAWATAQPNAARLDLEGVNHVLKAAPEDRAGNIAVYADPDAPLAEGLADAVAAFILGN</sequence>
<dbReference type="Proteomes" id="UP000016569">
    <property type="component" value="Unassembled WGS sequence"/>
</dbReference>
<dbReference type="PANTHER" id="PTHR43265">
    <property type="entry name" value="ESTERASE ESTD"/>
    <property type="match status" value="1"/>
</dbReference>
<dbReference type="EMBL" id="BATC01000092">
    <property type="protein sequence ID" value="GAD60600.1"/>
    <property type="molecule type" value="Genomic_DNA"/>
</dbReference>
<feature type="domain" description="Serine aminopeptidase S33" evidence="1">
    <location>
        <begin position="70"/>
        <end position="259"/>
    </location>
</feature>
<evidence type="ECO:0000259" key="1">
    <source>
        <dbReference type="Pfam" id="PF12146"/>
    </source>
</evidence>
<keyword evidence="3" id="KW-1185">Reference proteome</keyword>
<proteinExistence type="predicted"/>
<gene>
    <name evidence="2" type="ORF">MBEBAB_2850</name>
</gene>
<keyword evidence="2" id="KW-0378">Hydrolase</keyword>
<organism evidence="2 3">
    <name type="scientific">Brevundimonas abyssalis TAR-001</name>
    <dbReference type="NCBI Taxonomy" id="1391729"/>
    <lineage>
        <taxon>Bacteria</taxon>
        <taxon>Pseudomonadati</taxon>
        <taxon>Pseudomonadota</taxon>
        <taxon>Alphaproteobacteria</taxon>
        <taxon>Caulobacterales</taxon>
        <taxon>Caulobacteraceae</taxon>
        <taxon>Brevundimonas</taxon>
    </lineage>
</organism>
<dbReference type="SUPFAM" id="SSF53474">
    <property type="entry name" value="alpha/beta-Hydrolases"/>
    <property type="match status" value="1"/>
</dbReference>
<evidence type="ECO:0000313" key="2">
    <source>
        <dbReference type="EMBL" id="GAD60600.1"/>
    </source>
</evidence>
<dbReference type="InterPro" id="IPR022742">
    <property type="entry name" value="Hydrolase_4"/>
</dbReference>
<dbReference type="AlphaFoldDB" id="A0A8E0NDW1"/>
<evidence type="ECO:0000313" key="3">
    <source>
        <dbReference type="Proteomes" id="UP000016569"/>
    </source>
</evidence>
<dbReference type="Pfam" id="PF12146">
    <property type="entry name" value="Hydrolase_4"/>
    <property type="match status" value="1"/>
</dbReference>
<dbReference type="Gene3D" id="3.40.50.1820">
    <property type="entry name" value="alpha/beta hydrolase"/>
    <property type="match status" value="1"/>
</dbReference>
<reference evidence="3" key="1">
    <citation type="journal article" date="2013" name="Genome Announc.">
        <title>Draft Genome Sequence of the Dimorphic Prosthecate Bacterium Brevundimonas abyssalis TAR-001T.</title>
        <authorList>
            <person name="Tsubouchi T."/>
            <person name="Nishi S."/>
            <person name="Usui K."/>
            <person name="Shimane Y."/>
            <person name="Takaki Y."/>
            <person name="Maruyama T."/>
            <person name="Hatada Y."/>
        </authorList>
    </citation>
    <scope>NUCLEOTIDE SEQUENCE [LARGE SCALE GENOMIC DNA]</scope>
    <source>
        <strain evidence="3">TAR-001</strain>
    </source>
</reference>
<name>A0A8E0NDW1_9CAUL</name>